<organism evidence="1 2">
    <name type="scientific">Acinetobacter schindleri CIP 107287</name>
    <dbReference type="NCBI Taxonomy" id="1217988"/>
    <lineage>
        <taxon>Bacteria</taxon>
        <taxon>Pseudomonadati</taxon>
        <taxon>Pseudomonadota</taxon>
        <taxon>Gammaproteobacteria</taxon>
        <taxon>Moraxellales</taxon>
        <taxon>Moraxellaceae</taxon>
        <taxon>Acinetobacter</taxon>
    </lineage>
</organism>
<protein>
    <submittedName>
        <fullName evidence="1">Uncharacterized protein</fullName>
    </submittedName>
</protein>
<dbReference type="EMBL" id="APPQ01000025">
    <property type="protein sequence ID" value="ENV44853.1"/>
    <property type="molecule type" value="Genomic_DNA"/>
</dbReference>
<dbReference type="AlphaFoldDB" id="N9ALD3"/>
<dbReference type="HOGENOM" id="CLU_1335164_0_0_6"/>
<dbReference type="Proteomes" id="UP000018440">
    <property type="component" value="Unassembled WGS sequence"/>
</dbReference>
<dbReference type="PATRIC" id="fig|1217988.3.peg.1593"/>
<evidence type="ECO:0000313" key="1">
    <source>
        <dbReference type="EMBL" id="ENV44853.1"/>
    </source>
</evidence>
<name>N9ALD3_9GAMM</name>
<accession>N9ALD3</accession>
<reference evidence="1 2" key="1">
    <citation type="submission" date="2013-02" db="EMBL/GenBank/DDBJ databases">
        <title>The Genome Sequence of Acinetobacter schindleri CIP 107287.</title>
        <authorList>
            <consortium name="The Broad Institute Genome Sequencing Platform"/>
            <consortium name="The Broad Institute Genome Sequencing Center for Infectious Disease"/>
            <person name="Cerqueira G."/>
            <person name="Feldgarden M."/>
            <person name="Courvalin P."/>
            <person name="Perichon B."/>
            <person name="Grillot-Courvalin C."/>
            <person name="Clermont D."/>
            <person name="Rocha E."/>
            <person name="Yoon E.-J."/>
            <person name="Nemec A."/>
            <person name="Walker B."/>
            <person name="Young S.K."/>
            <person name="Zeng Q."/>
            <person name="Gargeya S."/>
            <person name="Fitzgerald M."/>
            <person name="Haas B."/>
            <person name="Abouelleil A."/>
            <person name="Alvarado L."/>
            <person name="Arachchi H.M."/>
            <person name="Berlin A.M."/>
            <person name="Chapman S.B."/>
            <person name="Dewar J."/>
            <person name="Goldberg J."/>
            <person name="Griggs A."/>
            <person name="Gujja S."/>
            <person name="Hansen M."/>
            <person name="Howarth C."/>
            <person name="Imamovic A."/>
            <person name="Larimer J."/>
            <person name="McCowan C."/>
            <person name="Murphy C."/>
            <person name="Neiman D."/>
            <person name="Pearson M."/>
            <person name="Priest M."/>
            <person name="Roberts A."/>
            <person name="Saif S."/>
            <person name="Shea T."/>
            <person name="Sisk P."/>
            <person name="Sykes S."/>
            <person name="Wortman J."/>
            <person name="Nusbaum C."/>
            <person name="Birren B."/>
        </authorList>
    </citation>
    <scope>NUCLEOTIDE SEQUENCE [LARGE SCALE GENOMIC DNA]</scope>
    <source>
        <strain evidence="1 2">CIP 107287</strain>
    </source>
</reference>
<comment type="caution">
    <text evidence="1">The sequence shown here is derived from an EMBL/GenBank/DDBJ whole genome shotgun (WGS) entry which is preliminary data.</text>
</comment>
<gene>
    <name evidence="1" type="ORF">F955_01646</name>
</gene>
<evidence type="ECO:0000313" key="2">
    <source>
        <dbReference type="Proteomes" id="UP000018440"/>
    </source>
</evidence>
<proteinExistence type="predicted"/>
<sequence>MNVKDLINNFQQIINPKYVKNLNRNFILIEENNEGGILKSHELKIQGNITNFTYSLDSKCIDTGQNLNPFDIFKTSTANICSKNDLTIIYPDQDNSILKVFILEMKSFNSSGAAHQIRSGKNFLDYLILQHNLNFTHLPYKVEVYGILAKKPKSVQKTTTSVKTRQFNFICKEYKGYKIPTLEWNVDELLPLPHVINNMKVCELN</sequence>
<dbReference type="RefSeq" id="WP_004893002.1">
    <property type="nucleotide sequence ID" value="NZ_KB849575.1"/>
</dbReference>